<evidence type="ECO:0000313" key="1">
    <source>
        <dbReference type="EMBL" id="KAJ2966136.1"/>
    </source>
</evidence>
<gene>
    <name evidence="1" type="ORF">NQ176_g10289</name>
</gene>
<accession>A0ACC1MHN2</accession>
<dbReference type="EMBL" id="JANJQO010002730">
    <property type="protein sequence ID" value="KAJ2966136.1"/>
    <property type="molecule type" value="Genomic_DNA"/>
</dbReference>
<organism evidence="1 2">
    <name type="scientific">Zarea fungicola</name>
    <dbReference type="NCBI Taxonomy" id="93591"/>
    <lineage>
        <taxon>Eukaryota</taxon>
        <taxon>Fungi</taxon>
        <taxon>Dikarya</taxon>
        <taxon>Ascomycota</taxon>
        <taxon>Pezizomycotina</taxon>
        <taxon>Sordariomycetes</taxon>
        <taxon>Hypocreomycetidae</taxon>
        <taxon>Hypocreales</taxon>
        <taxon>Cordycipitaceae</taxon>
        <taxon>Zarea</taxon>
    </lineage>
</organism>
<reference evidence="1" key="1">
    <citation type="submission" date="2022-08" db="EMBL/GenBank/DDBJ databases">
        <title>Genome Sequence of Lecanicillium fungicola.</title>
        <authorList>
            <person name="Buettner E."/>
        </authorList>
    </citation>
    <scope>NUCLEOTIDE SEQUENCE</scope>
    <source>
        <strain evidence="1">Babe33</strain>
    </source>
</reference>
<dbReference type="Proteomes" id="UP001143910">
    <property type="component" value="Unassembled WGS sequence"/>
</dbReference>
<evidence type="ECO:0000313" key="2">
    <source>
        <dbReference type="Proteomes" id="UP001143910"/>
    </source>
</evidence>
<sequence length="248" mass="26602">MQGSRVSRGAASGLRGADTRFIHLGFEYDTFCVNPPVYCANLLRSFIVRGGKCVERHLHSEWEAYDIAANVGLVVNASGMGFGDSKCFPTRGQTVLTNLEATGGTVTRQNKDGSWSFIIPRFLNGGTVIGGTKQPRDSSSEVDPATRELLLRNACTIESYTLPSSQAIDTAKVIADIVGLRPTREGGMRIEAERNKDDSNGVGPSRQVVHAYGAGGRGFETSWGVAELVAELVADALAVDYAIVRAKF</sequence>
<comment type="caution">
    <text evidence="1">The sequence shown here is derived from an EMBL/GenBank/DDBJ whole genome shotgun (WGS) entry which is preliminary data.</text>
</comment>
<name>A0ACC1MHN2_9HYPO</name>
<proteinExistence type="predicted"/>
<protein>
    <submittedName>
        <fullName evidence="1">Uncharacterized protein</fullName>
    </submittedName>
</protein>
<keyword evidence="2" id="KW-1185">Reference proteome</keyword>